<accession>A0A8X6TAP9</accession>
<proteinExistence type="predicted"/>
<evidence type="ECO:0000256" key="1">
    <source>
        <dbReference type="SAM" id="MobiDB-lite"/>
    </source>
</evidence>
<evidence type="ECO:0000313" key="2">
    <source>
        <dbReference type="EMBL" id="GFS93838.1"/>
    </source>
</evidence>
<protein>
    <submittedName>
        <fullName evidence="2">Uncharacterized protein</fullName>
    </submittedName>
</protein>
<dbReference type="Proteomes" id="UP000887013">
    <property type="component" value="Unassembled WGS sequence"/>
</dbReference>
<feature type="region of interest" description="Disordered" evidence="1">
    <location>
        <begin position="19"/>
        <end position="45"/>
    </location>
</feature>
<name>A0A8X6TAP9_NEPPI</name>
<feature type="compositionally biased region" description="Basic and acidic residues" evidence="1">
    <location>
        <begin position="19"/>
        <end position="34"/>
    </location>
</feature>
<reference evidence="2" key="1">
    <citation type="submission" date="2020-08" db="EMBL/GenBank/DDBJ databases">
        <title>Multicomponent nature underlies the extraordinary mechanical properties of spider dragline silk.</title>
        <authorList>
            <person name="Kono N."/>
            <person name="Nakamura H."/>
            <person name="Mori M."/>
            <person name="Yoshida Y."/>
            <person name="Ohtoshi R."/>
            <person name="Malay A.D."/>
            <person name="Moran D.A.P."/>
            <person name="Tomita M."/>
            <person name="Numata K."/>
            <person name="Arakawa K."/>
        </authorList>
    </citation>
    <scope>NUCLEOTIDE SEQUENCE</scope>
</reference>
<dbReference type="AlphaFoldDB" id="A0A8X6TAP9"/>
<dbReference type="OrthoDB" id="425619at2759"/>
<gene>
    <name evidence="2" type="primary">AVEN_20178_1</name>
    <name evidence="2" type="ORF">NPIL_38451</name>
</gene>
<dbReference type="EMBL" id="BMAW01005377">
    <property type="protein sequence ID" value="GFS93838.1"/>
    <property type="molecule type" value="Genomic_DNA"/>
</dbReference>
<keyword evidence="3" id="KW-1185">Reference proteome</keyword>
<sequence>MTPYLKKLEKFTSEAKEVLQEQQDKRKSFADLKRRPAPSYTSGDLVLVTKPNQSNKNAGVTSNFMPRRDGPFVIVERKPPVSYSVANTDSPQLPVGVYHTSALTPFQGNVIPPVKALRRRGRLARIIKPSSPTLANAQKLKGLQNTSSADPWSGRLRGQRARLKPMVLRTEPKNQQMALSAIRLSSQPPVVCS</sequence>
<evidence type="ECO:0000313" key="3">
    <source>
        <dbReference type="Proteomes" id="UP000887013"/>
    </source>
</evidence>
<organism evidence="2 3">
    <name type="scientific">Nephila pilipes</name>
    <name type="common">Giant wood spider</name>
    <name type="synonym">Nephila maculata</name>
    <dbReference type="NCBI Taxonomy" id="299642"/>
    <lineage>
        <taxon>Eukaryota</taxon>
        <taxon>Metazoa</taxon>
        <taxon>Ecdysozoa</taxon>
        <taxon>Arthropoda</taxon>
        <taxon>Chelicerata</taxon>
        <taxon>Arachnida</taxon>
        <taxon>Araneae</taxon>
        <taxon>Araneomorphae</taxon>
        <taxon>Entelegynae</taxon>
        <taxon>Araneoidea</taxon>
        <taxon>Nephilidae</taxon>
        <taxon>Nephila</taxon>
    </lineage>
</organism>
<comment type="caution">
    <text evidence="2">The sequence shown here is derived from an EMBL/GenBank/DDBJ whole genome shotgun (WGS) entry which is preliminary data.</text>
</comment>